<keyword evidence="3" id="KW-1185">Reference proteome</keyword>
<evidence type="ECO:0000313" key="2">
    <source>
        <dbReference type="EMBL" id="KAG8622891.1"/>
    </source>
</evidence>
<sequence length="279" mass="31592">MLSAQQPQFTWHFWPQPEAPQRSPRDALSIPRARTHSWTSSPSYRRDWSNRSYRPTMASPLTVSSSPPSPPTTSPLTPSTPAQIFGPSVADLARSEPSPSRPVVGPAAARKVMSKDAQAYARRKLFLNKVRQGGDDRRWESRANDLDRLDRAEWEREMRAWEEAKLREAPNITEEQDEEDQEAEGGHGQEDEVEDVALREQRELEELVAMMELNSQPTQMKDHTEQDTTNDAWSTGQQNSQYSDHFGSDDEDFDAILGSLIDDMGSGNGEDNDEMDMTE</sequence>
<feature type="compositionally biased region" description="Basic and acidic residues" evidence="1">
    <location>
        <begin position="184"/>
        <end position="194"/>
    </location>
</feature>
<name>A0A8K0PB08_9PEZI</name>
<protein>
    <submittedName>
        <fullName evidence="2">Uncharacterized protein</fullName>
    </submittedName>
</protein>
<accession>A0A8K0PB08</accession>
<evidence type="ECO:0000256" key="1">
    <source>
        <dbReference type="SAM" id="MobiDB-lite"/>
    </source>
</evidence>
<feature type="compositionally biased region" description="Polar residues" evidence="1">
    <location>
        <begin position="227"/>
        <end position="243"/>
    </location>
</feature>
<feature type="compositionally biased region" description="Acidic residues" evidence="1">
    <location>
        <begin position="174"/>
        <end position="183"/>
    </location>
</feature>
<feature type="compositionally biased region" description="Acidic residues" evidence="1">
    <location>
        <begin position="270"/>
        <end position="279"/>
    </location>
</feature>
<dbReference type="Proteomes" id="UP000809789">
    <property type="component" value="Unassembled WGS sequence"/>
</dbReference>
<evidence type="ECO:0000313" key="3">
    <source>
        <dbReference type="Proteomes" id="UP000809789"/>
    </source>
</evidence>
<proteinExistence type="predicted"/>
<feature type="region of interest" description="Disordered" evidence="1">
    <location>
        <begin position="1"/>
        <end position="110"/>
    </location>
</feature>
<organism evidence="2 3">
    <name type="scientific">Elsinoe batatas</name>
    <dbReference type="NCBI Taxonomy" id="2601811"/>
    <lineage>
        <taxon>Eukaryota</taxon>
        <taxon>Fungi</taxon>
        <taxon>Dikarya</taxon>
        <taxon>Ascomycota</taxon>
        <taxon>Pezizomycotina</taxon>
        <taxon>Dothideomycetes</taxon>
        <taxon>Dothideomycetidae</taxon>
        <taxon>Myriangiales</taxon>
        <taxon>Elsinoaceae</taxon>
        <taxon>Elsinoe</taxon>
    </lineage>
</organism>
<feature type="region of interest" description="Disordered" evidence="1">
    <location>
        <begin position="215"/>
        <end position="279"/>
    </location>
</feature>
<dbReference type="EMBL" id="JAESVG020000012">
    <property type="protein sequence ID" value="KAG8622891.1"/>
    <property type="molecule type" value="Genomic_DNA"/>
</dbReference>
<comment type="caution">
    <text evidence="2">The sequence shown here is derived from an EMBL/GenBank/DDBJ whole genome shotgun (WGS) entry which is preliminary data.</text>
</comment>
<reference evidence="2" key="1">
    <citation type="submission" date="2021-07" db="EMBL/GenBank/DDBJ databases">
        <title>Elsinoe batatas strain:CRI-CJ2 Genome sequencing and assembly.</title>
        <authorList>
            <person name="Huang L."/>
        </authorList>
    </citation>
    <scope>NUCLEOTIDE SEQUENCE</scope>
    <source>
        <strain evidence="2">CRI-CJ2</strain>
    </source>
</reference>
<gene>
    <name evidence="2" type="ORF">KVT40_009402</name>
</gene>
<dbReference type="AlphaFoldDB" id="A0A8K0PB08"/>
<dbReference type="OrthoDB" id="5279705at2759"/>
<feature type="region of interest" description="Disordered" evidence="1">
    <location>
        <begin position="161"/>
        <end position="194"/>
    </location>
</feature>